<dbReference type="Proteomes" id="UP000683360">
    <property type="component" value="Unassembled WGS sequence"/>
</dbReference>
<dbReference type="InterPro" id="IPR033891">
    <property type="entry name" value="TTC38"/>
</dbReference>
<dbReference type="Gene3D" id="1.25.40.10">
    <property type="entry name" value="Tetratricopeptide repeat domain"/>
    <property type="match status" value="1"/>
</dbReference>
<keyword evidence="4" id="KW-0802">TPR repeat</keyword>
<evidence type="ECO:0000256" key="1">
    <source>
        <dbReference type="ARBA" id="ARBA00005857"/>
    </source>
</evidence>
<dbReference type="CDD" id="cd05804">
    <property type="entry name" value="StaR_like"/>
    <property type="match status" value="1"/>
</dbReference>
<reference evidence="5" key="1">
    <citation type="submission" date="2021-03" db="EMBL/GenBank/DDBJ databases">
        <authorList>
            <person name="Bekaert M."/>
        </authorList>
    </citation>
    <scope>NUCLEOTIDE SEQUENCE</scope>
</reference>
<organism evidence="5 6">
    <name type="scientific">Mytilus edulis</name>
    <name type="common">Blue mussel</name>
    <dbReference type="NCBI Taxonomy" id="6550"/>
    <lineage>
        <taxon>Eukaryota</taxon>
        <taxon>Metazoa</taxon>
        <taxon>Spiralia</taxon>
        <taxon>Lophotrochozoa</taxon>
        <taxon>Mollusca</taxon>
        <taxon>Bivalvia</taxon>
        <taxon>Autobranchia</taxon>
        <taxon>Pteriomorphia</taxon>
        <taxon>Mytilida</taxon>
        <taxon>Mytiloidea</taxon>
        <taxon>Mytilidae</taxon>
        <taxon>Mytilinae</taxon>
        <taxon>Mytilus</taxon>
    </lineage>
</organism>
<keyword evidence="3" id="KW-0677">Repeat</keyword>
<evidence type="ECO:0000256" key="4">
    <source>
        <dbReference type="ARBA" id="ARBA00022803"/>
    </source>
</evidence>
<proteinExistence type="inferred from homology"/>
<dbReference type="InterPro" id="IPR011990">
    <property type="entry name" value="TPR-like_helical_dom_sf"/>
</dbReference>
<name>A0A8S3PVL4_MYTED</name>
<protein>
    <recommendedName>
        <fullName evidence="2">Tetratricopeptide repeat protein 38</fullName>
    </recommendedName>
</protein>
<sequence length="468" mass="53289">MRTNWRDCKAWIDAGLPLSTTSNEACKLYDASVTQASGMYDEPSVGGLEECTKKMIGADPKFVMGHVFANNLCLGGPEKPLHLNTDLKTKMDALNALVQESQITDRERKHVNALNVCAQGKRYAAVKLWEDILVDYPTDLLASRQAFLSLLNLGMPKENKDITTRVLPSYKKDTPGYSIILSWQAFCLEENNFYDLAEKTAKQCLEMERRETYATHALSHVYLMQGQHEKGIEFILSTEDDWSRACYMACHNYWHLSLAYAEKGDFTEALGIFDTQVNWATNKKSKSDFNLTDATGLLYRLKLEGVDVGNRWSVLDETCDVYMYGHGQMFTEANLLLSCCHNQDKSKRYKLLESLKQYGKNDSEDWDSKKIVSEVGIPLCEGIVAFEDGDYSKAVELLYPIRYEIIKIGGSDAQRDVFYQLLIHSTLRSPKQEHNRLGRMLLSERRVAKESDSWTDRLMAQFVTSHST</sequence>
<dbReference type="EMBL" id="CAJPWZ010000145">
    <property type="protein sequence ID" value="CAG2186832.1"/>
    <property type="molecule type" value="Genomic_DNA"/>
</dbReference>
<evidence type="ECO:0000313" key="5">
    <source>
        <dbReference type="EMBL" id="CAG2186832.1"/>
    </source>
</evidence>
<dbReference type="PANTHER" id="PTHR16263:SF4">
    <property type="entry name" value="TETRATRICOPEPTIDE REPEAT PROTEIN 38"/>
    <property type="match status" value="1"/>
</dbReference>
<comment type="similarity">
    <text evidence="1">Belongs to the TTC38 family.</text>
</comment>
<keyword evidence="6" id="KW-1185">Reference proteome</keyword>
<dbReference type="OrthoDB" id="1427555at2759"/>
<dbReference type="AlphaFoldDB" id="A0A8S3PVL4"/>
<gene>
    <name evidence="5" type="ORF">MEDL_2352</name>
</gene>
<dbReference type="SUPFAM" id="SSF48452">
    <property type="entry name" value="TPR-like"/>
    <property type="match status" value="1"/>
</dbReference>
<comment type="caution">
    <text evidence="5">The sequence shown here is derived from an EMBL/GenBank/DDBJ whole genome shotgun (WGS) entry which is preliminary data.</text>
</comment>
<accession>A0A8S3PVL4</accession>
<evidence type="ECO:0000256" key="2">
    <source>
        <dbReference type="ARBA" id="ARBA00019992"/>
    </source>
</evidence>
<evidence type="ECO:0000313" key="6">
    <source>
        <dbReference type="Proteomes" id="UP000683360"/>
    </source>
</evidence>
<dbReference type="PANTHER" id="PTHR16263">
    <property type="entry name" value="TETRATRICOPEPTIDE REPEAT PROTEIN 38"/>
    <property type="match status" value="1"/>
</dbReference>
<evidence type="ECO:0000256" key="3">
    <source>
        <dbReference type="ARBA" id="ARBA00022737"/>
    </source>
</evidence>